<dbReference type="AlphaFoldDB" id="A0A7S1FLA1"/>
<name>A0A7S1FLA1_9STRA</name>
<reference evidence="2" key="1">
    <citation type="submission" date="2021-01" db="EMBL/GenBank/DDBJ databases">
        <authorList>
            <person name="Corre E."/>
            <person name="Pelletier E."/>
            <person name="Niang G."/>
            <person name="Scheremetjew M."/>
            <person name="Finn R."/>
            <person name="Kale V."/>
            <person name="Holt S."/>
            <person name="Cochrane G."/>
            <person name="Meng A."/>
            <person name="Brown T."/>
            <person name="Cohen L."/>
        </authorList>
    </citation>
    <scope>NUCLEOTIDE SEQUENCE</scope>
    <source>
        <strain evidence="2">308</strain>
    </source>
</reference>
<evidence type="ECO:0000256" key="1">
    <source>
        <dbReference type="SAM" id="MobiDB-lite"/>
    </source>
</evidence>
<accession>A0A7S1FLA1</accession>
<gene>
    <name evidence="2" type="ORF">CHYS00102_LOCUS2540</name>
</gene>
<feature type="region of interest" description="Disordered" evidence="1">
    <location>
        <begin position="51"/>
        <end position="105"/>
    </location>
</feature>
<organism evidence="2">
    <name type="scientific">Corethron hystrix</name>
    <dbReference type="NCBI Taxonomy" id="216773"/>
    <lineage>
        <taxon>Eukaryota</taxon>
        <taxon>Sar</taxon>
        <taxon>Stramenopiles</taxon>
        <taxon>Ochrophyta</taxon>
        <taxon>Bacillariophyta</taxon>
        <taxon>Coscinodiscophyceae</taxon>
        <taxon>Corethrophycidae</taxon>
        <taxon>Corethrales</taxon>
        <taxon>Corethraceae</taxon>
        <taxon>Corethron</taxon>
    </lineage>
</organism>
<proteinExistence type="predicted"/>
<dbReference type="EMBL" id="HBFR01003654">
    <property type="protein sequence ID" value="CAD8875365.1"/>
    <property type="molecule type" value="Transcribed_RNA"/>
</dbReference>
<evidence type="ECO:0000313" key="2">
    <source>
        <dbReference type="EMBL" id="CAD8875365.1"/>
    </source>
</evidence>
<evidence type="ECO:0008006" key="3">
    <source>
        <dbReference type="Google" id="ProtNLM"/>
    </source>
</evidence>
<sequence>MADNVTMTRISASLTETSFARNDAAPQPAQSRAELLESFLYELLPLPLTDALPPPPQASSPSLRERSLPPLPNPEPAFASASDRAPPVPSLSLPPHGPRRSRTPRSFGTSLLVPVAHVASSSLRVAHNVAAWSLDLIVPSDGEENEDDDDKDDVARGLGGGEVAVETQDAGSAKIAPRSTNQEIIRYDHDDSLAKMCFIFMCCFIELFYRQMGIEKSLPSNQGDKETNLSPIPPPLSDDESMVATVNTRNTVATSVVEQPARKWCIRSTNLNLDDEGNDQTEWISVRAISSTPTETLPPPLFELVRSMVSHGIDCALDQAEDNLVLRGRRRRLRCPVWTPEGRTSSFTLPYDHDVLERETLVWSGRFMPNNSKGPCHGDAFPLARARGIVRIRPHDLATLLNDSSRVTTYNAYSAGRTDLYVFSDSLDSRGDGAVKILSNVTKPPLINISMTMVSLFHSVPVTIIKDGCDDDDEEPAIGYVNFSRTICEPEPDSGKISSTQSSEVLVGCNVIRPIFVNYGGEDVIWSEVTSVTHVVSNLIPSFLAKRTAVKGSADFIEALKAMGKKQMNTTKTIKFK</sequence>
<protein>
    <recommendedName>
        <fullName evidence="3">START domain-containing protein</fullName>
    </recommendedName>
</protein>